<comment type="caution">
    <text evidence="2">The sequence shown here is derived from an EMBL/GenBank/DDBJ whole genome shotgun (WGS) entry which is preliminary data.</text>
</comment>
<dbReference type="EMBL" id="JAURVH010001522">
    <property type="protein sequence ID" value="KAK5922862.1"/>
    <property type="molecule type" value="Genomic_DNA"/>
</dbReference>
<evidence type="ECO:0000313" key="2">
    <source>
        <dbReference type="EMBL" id="KAK5922862.1"/>
    </source>
</evidence>
<sequence length="107" mass="11800">MRRRASCRHTSAPPRPTRSCVSLQTHLCSTTPHPELRQPADTPLLHHAPPGAASACRHTSAPPRPTRSCVGLQTHLCSTTPHPELRPAQREAQGLEQEVCVLLEMEY</sequence>
<proteinExistence type="predicted"/>
<organism evidence="2 3">
    <name type="scientific">Champsocephalus gunnari</name>
    <name type="common">Mackerel icefish</name>
    <dbReference type="NCBI Taxonomy" id="52237"/>
    <lineage>
        <taxon>Eukaryota</taxon>
        <taxon>Metazoa</taxon>
        <taxon>Chordata</taxon>
        <taxon>Craniata</taxon>
        <taxon>Vertebrata</taxon>
        <taxon>Euteleostomi</taxon>
        <taxon>Actinopterygii</taxon>
        <taxon>Neopterygii</taxon>
        <taxon>Teleostei</taxon>
        <taxon>Neoteleostei</taxon>
        <taxon>Acanthomorphata</taxon>
        <taxon>Eupercaria</taxon>
        <taxon>Perciformes</taxon>
        <taxon>Notothenioidei</taxon>
        <taxon>Channichthyidae</taxon>
        <taxon>Champsocephalus</taxon>
    </lineage>
</organism>
<evidence type="ECO:0000313" key="3">
    <source>
        <dbReference type="Proteomes" id="UP001331515"/>
    </source>
</evidence>
<protein>
    <submittedName>
        <fullName evidence="2">Uncharacterized protein</fullName>
    </submittedName>
</protein>
<dbReference type="AlphaFoldDB" id="A0AAN8DID5"/>
<evidence type="ECO:0000256" key="1">
    <source>
        <dbReference type="SAM" id="MobiDB-lite"/>
    </source>
</evidence>
<keyword evidence="3" id="KW-1185">Reference proteome</keyword>
<name>A0AAN8DID5_CHAGU</name>
<dbReference type="Proteomes" id="UP001331515">
    <property type="component" value="Unassembled WGS sequence"/>
</dbReference>
<gene>
    <name evidence="2" type="ORF">CgunFtcFv8_020090</name>
</gene>
<reference evidence="2 3" key="1">
    <citation type="journal article" date="2023" name="Mol. Biol. Evol.">
        <title>Genomics of Secondarily Temperate Adaptation in the Only Non-Antarctic Icefish.</title>
        <authorList>
            <person name="Rivera-Colon A.G."/>
            <person name="Rayamajhi N."/>
            <person name="Minhas B.F."/>
            <person name="Madrigal G."/>
            <person name="Bilyk K.T."/>
            <person name="Yoon V."/>
            <person name="Hune M."/>
            <person name="Gregory S."/>
            <person name="Cheng C.H.C."/>
            <person name="Catchen J.M."/>
        </authorList>
    </citation>
    <scope>NUCLEOTIDE SEQUENCE [LARGE SCALE GENOMIC DNA]</scope>
    <source>
        <tissue evidence="2">White muscle</tissue>
    </source>
</reference>
<feature type="region of interest" description="Disordered" evidence="1">
    <location>
        <begin position="31"/>
        <end position="67"/>
    </location>
</feature>
<accession>A0AAN8DID5</accession>